<dbReference type="RefSeq" id="WP_116756799.1">
    <property type="nucleotide sequence ID" value="NZ_JBHUEX010000001.1"/>
</dbReference>
<evidence type="ECO:0000313" key="2">
    <source>
        <dbReference type="Proteomes" id="UP000244893"/>
    </source>
</evidence>
<name>A0A2V1HP02_9MICO</name>
<organism evidence="1 2">
    <name type="scientific">Amnibacterium flavum</name>
    <dbReference type="NCBI Taxonomy" id="2173173"/>
    <lineage>
        <taxon>Bacteria</taxon>
        <taxon>Bacillati</taxon>
        <taxon>Actinomycetota</taxon>
        <taxon>Actinomycetes</taxon>
        <taxon>Micrococcales</taxon>
        <taxon>Microbacteriaceae</taxon>
        <taxon>Amnibacterium</taxon>
    </lineage>
</organism>
<evidence type="ECO:0000313" key="1">
    <source>
        <dbReference type="EMBL" id="PVZ94288.1"/>
    </source>
</evidence>
<sequence length="290" mass="30320">MTLPRTDTLVDYPAGAVESSSTVVHAAAHGDRTVVLLDRTAAHAVDSAWPDQGPDLGVLVVRDVEVPILDVVVGATDGTGLFLGTDVPVRKGTDGWAFVVAHLVDAAAEVVEGDEVQVVVDAAYRGALSAGHTACHLASLALNRALANAWSKEVAVDALGQPNFDALAVETTAILEYGSRDEYRIGKSLRRKGFDVGSLDALASLEAEVNETLTWWLDTGVDVRIDRDGGGLTDRRYWVCELPEGEARIPCGGTHVSSLSALGGISVSLELAQLEGALGLTMLTTALPGS</sequence>
<keyword evidence="2" id="KW-1185">Reference proteome</keyword>
<dbReference type="EMBL" id="QEOP01000002">
    <property type="protein sequence ID" value="PVZ94288.1"/>
    <property type="molecule type" value="Genomic_DNA"/>
</dbReference>
<protein>
    <submittedName>
        <fullName evidence="1">Metal-dependent hydrolase</fullName>
    </submittedName>
</protein>
<dbReference type="GO" id="GO:0016787">
    <property type="term" value="F:hydrolase activity"/>
    <property type="evidence" value="ECO:0007669"/>
    <property type="project" value="UniProtKB-KW"/>
</dbReference>
<keyword evidence="1" id="KW-0378">Hydrolase</keyword>
<dbReference type="SUPFAM" id="SSF55186">
    <property type="entry name" value="ThrRS/AlaRS common domain"/>
    <property type="match status" value="1"/>
</dbReference>
<dbReference type="AlphaFoldDB" id="A0A2V1HP02"/>
<dbReference type="InterPro" id="IPR018163">
    <property type="entry name" value="Thr/Ala-tRNA-synth_IIc_edit"/>
</dbReference>
<reference evidence="1 2" key="1">
    <citation type="submission" date="2018-05" db="EMBL/GenBank/DDBJ databases">
        <title>Amnibacterium sp. M8JJ-5, whole genome shotgun sequence.</title>
        <authorList>
            <person name="Tuo L."/>
        </authorList>
    </citation>
    <scope>NUCLEOTIDE SEQUENCE [LARGE SCALE GENOMIC DNA]</scope>
    <source>
        <strain evidence="1 2">M8JJ-5</strain>
    </source>
</reference>
<accession>A0A2V1HP02</accession>
<dbReference type="OrthoDB" id="6396444at2"/>
<comment type="caution">
    <text evidence="1">The sequence shown here is derived from an EMBL/GenBank/DDBJ whole genome shotgun (WGS) entry which is preliminary data.</text>
</comment>
<dbReference type="Gene3D" id="3.30.980.10">
    <property type="entry name" value="Threonyl-trna Synthetase, Chain A, domain 2"/>
    <property type="match status" value="1"/>
</dbReference>
<dbReference type="GO" id="GO:0000166">
    <property type="term" value="F:nucleotide binding"/>
    <property type="evidence" value="ECO:0007669"/>
    <property type="project" value="InterPro"/>
</dbReference>
<proteinExistence type="predicted"/>
<dbReference type="Proteomes" id="UP000244893">
    <property type="component" value="Unassembled WGS sequence"/>
</dbReference>
<gene>
    <name evidence="1" type="ORF">DDQ50_11150</name>
</gene>